<reference evidence="2" key="1">
    <citation type="journal article" name="BMC Genomics">
        <title>Long-read sequencing and de novo genome assembly of marine medaka (Oryzias melastigma).</title>
        <authorList>
            <person name="Liang P."/>
            <person name="Saqib H.S.A."/>
            <person name="Ni X."/>
            <person name="Shen Y."/>
        </authorList>
    </citation>
    <scope>NUCLEOTIDE SEQUENCE</scope>
    <source>
        <strain evidence="2">Bigg-433</strain>
    </source>
</reference>
<gene>
    <name evidence="2" type="ORF">FQA47_015185</name>
</gene>
<dbReference type="Proteomes" id="UP000646548">
    <property type="component" value="Unassembled WGS sequence"/>
</dbReference>
<protein>
    <submittedName>
        <fullName evidence="2">Uncharacterized protein</fullName>
    </submittedName>
</protein>
<proteinExistence type="predicted"/>
<evidence type="ECO:0000256" key="1">
    <source>
        <dbReference type="SAM" id="MobiDB-lite"/>
    </source>
</evidence>
<comment type="caution">
    <text evidence="2">The sequence shown here is derived from an EMBL/GenBank/DDBJ whole genome shotgun (WGS) entry which is preliminary data.</text>
</comment>
<evidence type="ECO:0000313" key="3">
    <source>
        <dbReference type="Proteomes" id="UP000646548"/>
    </source>
</evidence>
<dbReference type="EMBL" id="WKFB01000243">
    <property type="protein sequence ID" value="KAF6730203.1"/>
    <property type="molecule type" value="Genomic_DNA"/>
</dbReference>
<dbReference type="AlphaFoldDB" id="A0A834CKI4"/>
<feature type="region of interest" description="Disordered" evidence="1">
    <location>
        <begin position="56"/>
        <end position="78"/>
    </location>
</feature>
<organism evidence="2 3">
    <name type="scientific">Oryzias melastigma</name>
    <name type="common">Marine medaka</name>
    <dbReference type="NCBI Taxonomy" id="30732"/>
    <lineage>
        <taxon>Eukaryota</taxon>
        <taxon>Metazoa</taxon>
        <taxon>Chordata</taxon>
        <taxon>Craniata</taxon>
        <taxon>Vertebrata</taxon>
        <taxon>Euteleostomi</taxon>
        <taxon>Actinopterygii</taxon>
        <taxon>Neopterygii</taxon>
        <taxon>Teleostei</taxon>
        <taxon>Neoteleostei</taxon>
        <taxon>Acanthomorphata</taxon>
        <taxon>Ovalentaria</taxon>
        <taxon>Atherinomorphae</taxon>
        <taxon>Beloniformes</taxon>
        <taxon>Adrianichthyidae</taxon>
        <taxon>Oryziinae</taxon>
        <taxon>Oryzias</taxon>
    </lineage>
</organism>
<accession>A0A834CKI4</accession>
<sequence>MKQRWSCRGLAGKSLHGRSASVDLEDGSRKPSILQPSVSIVPGFFCRSQLKLQYNHESSSAPHISVPPTTRERREGLERPSVSRWSCSLWAPPSRTRFHGYPFLMTD</sequence>
<evidence type="ECO:0000313" key="2">
    <source>
        <dbReference type="EMBL" id="KAF6730203.1"/>
    </source>
</evidence>
<name>A0A834CKI4_ORYME</name>